<evidence type="ECO:0000313" key="3">
    <source>
        <dbReference type="Proteomes" id="UP000018466"/>
    </source>
</evidence>
<dbReference type="Proteomes" id="UP000018466">
    <property type="component" value="Unassembled WGS sequence"/>
</dbReference>
<accession>A0AA36Y4P3</accession>
<dbReference type="InterPro" id="IPR015077">
    <property type="entry name" value="DUF1858"/>
</dbReference>
<feature type="domain" description="DUF1858" evidence="1">
    <location>
        <begin position="3"/>
        <end position="62"/>
    </location>
</feature>
<dbReference type="Pfam" id="PF08984">
    <property type="entry name" value="DUF1858"/>
    <property type="match status" value="1"/>
</dbReference>
<proteinExistence type="predicted"/>
<dbReference type="SUPFAM" id="SSF140683">
    <property type="entry name" value="SP0561-like"/>
    <property type="match status" value="1"/>
</dbReference>
<evidence type="ECO:0000259" key="1">
    <source>
        <dbReference type="Pfam" id="PF08984"/>
    </source>
</evidence>
<comment type="caution">
    <text evidence="2">The sequence shown here is derived from an EMBL/GenBank/DDBJ whole genome shotgun (WGS) entry which is preliminary data.</text>
</comment>
<dbReference type="GeneID" id="86941141"/>
<organism evidence="2 3">
    <name type="scientific">Stomatobaculum longum</name>
    <dbReference type="NCBI Taxonomy" id="796942"/>
    <lineage>
        <taxon>Bacteria</taxon>
        <taxon>Bacillati</taxon>
        <taxon>Bacillota</taxon>
        <taxon>Clostridia</taxon>
        <taxon>Lachnospirales</taxon>
        <taxon>Lachnospiraceae</taxon>
        <taxon>Stomatobaculum</taxon>
    </lineage>
</organism>
<reference evidence="2 3" key="1">
    <citation type="submission" date="2011-10" db="EMBL/GenBank/DDBJ databases">
        <title>The Genome Sequence of Lachnospiraceae bacterium ACC2.</title>
        <authorList>
            <consortium name="The Broad Institute Genome Sequencing Platform"/>
            <person name="Earl A."/>
            <person name="Ward D."/>
            <person name="Feldgarden M."/>
            <person name="Gevers D."/>
            <person name="Sizova M."/>
            <person name="Hazen A."/>
            <person name="Epstein S."/>
            <person name="Young S.K."/>
            <person name="Zeng Q."/>
            <person name="Gargeya S."/>
            <person name="Fitzgerald M."/>
            <person name="Haas B."/>
            <person name="Abouelleil A."/>
            <person name="Alvarado L."/>
            <person name="Arachchi H.M."/>
            <person name="Berlin A."/>
            <person name="Brown A."/>
            <person name="Chapman S.B."/>
            <person name="Chen Z."/>
            <person name="Dunbar C."/>
            <person name="Freedman E."/>
            <person name="Gearin G."/>
            <person name="Goldberg J."/>
            <person name="Griggs A."/>
            <person name="Gujja S."/>
            <person name="Heiman D."/>
            <person name="Howarth C."/>
            <person name="Larson L."/>
            <person name="Lui A."/>
            <person name="MacDonald P.J.P."/>
            <person name="Montmayeur A."/>
            <person name="Murphy C."/>
            <person name="Neiman D."/>
            <person name="Pearson M."/>
            <person name="Priest M."/>
            <person name="Roberts A."/>
            <person name="Saif S."/>
            <person name="Shea T."/>
            <person name="Shenoy N."/>
            <person name="Sisk P."/>
            <person name="Stolte C."/>
            <person name="Sykes S."/>
            <person name="Wortman J."/>
            <person name="Nusbaum C."/>
            <person name="Birren B."/>
        </authorList>
    </citation>
    <scope>NUCLEOTIDE SEQUENCE [LARGE SCALE GENOMIC DNA]</scope>
    <source>
        <strain evidence="2 3">ACC2</strain>
    </source>
</reference>
<name>A0AA36Y4P3_9FIRM</name>
<keyword evidence="3" id="KW-1185">Reference proteome</keyword>
<dbReference type="AlphaFoldDB" id="A0AA36Y4P3"/>
<sequence>MDINNLTKLAELFKQYPFLKDELVKYSDKFAALNNPLAKAVVSQVNLEQVSQTSGLDVNTLIAKIKEIIAAHQA</sequence>
<dbReference type="RefSeq" id="WP_009533229.1">
    <property type="nucleotide sequence ID" value="NZ_CAUVLT010000014.1"/>
</dbReference>
<protein>
    <recommendedName>
        <fullName evidence="1">DUF1858 domain-containing protein</fullName>
    </recommendedName>
</protein>
<dbReference type="Gene3D" id="1.10.3910.10">
    <property type="entry name" value="SP0561-like"/>
    <property type="match status" value="1"/>
</dbReference>
<dbReference type="EMBL" id="AGEL01000007">
    <property type="protein sequence ID" value="EHO16698.1"/>
    <property type="molecule type" value="Genomic_DNA"/>
</dbReference>
<dbReference type="InterPro" id="IPR038062">
    <property type="entry name" value="ScdA-like_N_sf"/>
</dbReference>
<gene>
    <name evidence="2" type="ORF">HMPREF9623_01397</name>
</gene>
<evidence type="ECO:0000313" key="2">
    <source>
        <dbReference type="EMBL" id="EHO16698.1"/>
    </source>
</evidence>